<organism evidence="3 4">
    <name type="scientific">Rhizobium leguminosarum bv. viciae</name>
    <dbReference type="NCBI Taxonomy" id="387"/>
    <lineage>
        <taxon>Bacteria</taxon>
        <taxon>Pseudomonadati</taxon>
        <taxon>Pseudomonadota</taxon>
        <taxon>Alphaproteobacteria</taxon>
        <taxon>Hyphomicrobiales</taxon>
        <taxon>Rhizobiaceae</taxon>
        <taxon>Rhizobium/Agrobacterium group</taxon>
        <taxon>Rhizobium</taxon>
    </lineage>
</organism>
<dbReference type="InterPro" id="IPR000572">
    <property type="entry name" value="OxRdtase_Mopterin-bd_dom"/>
</dbReference>
<sequence>MPRDGVTIDTGCLKAMLRPRIEPTDRRDGPSDVRVGAVAMLGEVDVVRNESVEGDMTGMQLRLFAGILWCFTATAGMAGTLVLDGEVKPPMEITNAQFKNLPHVDLEVKGQDGTIYKYSGVELGRILALASVPIKAQLRGKDIDKFIVALGEDGFGAVFSLPEFDTGRFIVADELDGKPLAVSDGPLQVISPDDARRSRWVKQLNRITVRKALP</sequence>
<reference evidence="3" key="1">
    <citation type="submission" date="2019-10" db="EMBL/GenBank/DDBJ databases">
        <title>Rhizobium leguminosarum symbiovar viciae collection.</title>
        <authorList>
            <person name="Boivin S."/>
            <person name="Lepetit M."/>
        </authorList>
    </citation>
    <scope>NUCLEOTIDE SEQUENCE</scope>
    <source>
        <strain evidence="3">L143</strain>
    </source>
</reference>
<accession>A0A8I2KIA8</accession>
<keyword evidence="1" id="KW-0472">Membrane</keyword>
<dbReference type="InterPro" id="IPR036374">
    <property type="entry name" value="OxRdtase_Mopterin-bd_sf"/>
</dbReference>
<evidence type="ECO:0000256" key="1">
    <source>
        <dbReference type="SAM" id="Phobius"/>
    </source>
</evidence>
<evidence type="ECO:0000313" key="3">
    <source>
        <dbReference type="EMBL" id="NKM48807.1"/>
    </source>
</evidence>
<evidence type="ECO:0000259" key="2">
    <source>
        <dbReference type="Pfam" id="PF00174"/>
    </source>
</evidence>
<name>A0A8I2KIA8_RHILV</name>
<dbReference type="Proteomes" id="UP000662259">
    <property type="component" value="Unassembled WGS sequence"/>
</dbReference>
<dbReference type="EMBL" id="WIEZ01000018">
    <property type="protein sequence ID" value="NKM48807.1"/>
    <property type="molecule type" value="Genomic_DNA"/>
</dbReference>
<dbReference type="RefSeq" id="WP_131661368.1">
    <property type="nucleotide sequence ID" value="NZ_WIEZ01000018.1"/>
</dbReference>
<feature type="transmembrane region" description="Helical" evidence="1">
    <location>
        <begin position="63"/>
        <end position="83"/>
    </location>
</feature>
<keyword evidence="1" id="KW-1133">Transmembrane helix</keyword>
<gene>
    <name evidence="3" type="ORF">GFL91_28450</name>
</gene>
<dbReference type="Pfam" id="PF00174">
    <property type="entry name" value="Oxidored_molyb"/>
    <property type="match status" value="1"/>
</dbReference>
<protein>
    <submittedName>
        <fullName evidence="3">Molybdopterin-dependent oxidoreductase</fullName>
    </submittedName>
</protein>
<dbReference type="SUPFAM" id="SSF56524">
    <property type="entry name" value="Oxidoreductase molybdopterin-binding domain"/>
    <property type="match status" value="1"/>
</dbReference>
<feature type="domain" description="Oxidoreductase molybdopterin-binding" evidence="2">
    <location>
        <begin position="85"/>
        <end position="211"/>
    </location>
</feature>
<evidence type="ECO:0000313" key="4">
    <source>
        <dbReference type="Proteomes" id="UP000662259"/>
    </source>
</evidence>
<comment type="caution">
    <text evidence="3">The sequence shown here is derived from an EMBL/GenBank/DDBJ whole genome shotgun (WGS) entry which is preliminary data.</text>
</comment>
<proteinExistence type="predicted"/>
<dbReference type="AlphaFoldDB" id="A0A8I2KIA8"/>
<keyword evidence="1" id="KW-0812">Transmembrane</keyword>
<dbReference type="Gene3D" id="3.90.420.10">
    <property type="entry name" value="Oxidoreductase, molybdopterin-binding domain"/>
    <property type="match status" value="1"/>
</dbReference>